<protein>
    <submittedName>
        <fullName evidence="2">Uncharacterized protein</fullName>
    </submittedName>
</protein>
<evidence type="ECO:0000313" key="2">
    <source>
        <dbReference type="EMBL" id="GMS98247.1"/>
    </source>
</evidence>
<evidence type="ECO:0000313" key="3">
    <source>
        <dbReference type="Proteomes" id="UP001432027"/>
    </source>
</evidence>
<organism evidence="2 3">
    <name type="scientific">Pristionchus entomophagus</name>
    <dbReference type="NCBI Taxonomy" id="358040"/>
    <lineage>
        <taxon>Eukaryota</taxon>
        <taxon>Metazoa</taxon>
        <taxon>Ecdysozoa</taxon>
        <taxon>Nematoda</taxon>
        <taxon>Chromadorea</taxon>
        <taxon>Rhabditida</taxon>
        <taxon>Rhabditina</taxon>
        <taxon>Diplogasteromorpha</taxon>
        <taxon>Diplogasteroidea</taxon>
        <taxon>Neodiplogasteridae</taxon>
        <taxon>Pristionchus</taxon>
    </lineage>
</organism>
<reference evidence="2" key="1">
    <citation type="submission" date="2023-10" db="EMBL/GenBank/DDBJ databases">
        <title>Genome assembly of Pristionchus species.</title>
        <authorList>
            <person name="Yoshida K."/>
            <person name="Sommer R.J."/>
        </authorList>
    </citation>
    <scope>NUCLEOTIDE SEQUENCE</scope>
    <source>
        <strain evidence="2">RS0144</strain>
    </source>
</reference>
<name>A0AAV5TV04_9BILA</name>
<comment type="caution">
    <text evidence="2">The sequence shown here is derived from an EMBL/GenBank/DDBJ whole genome shotgun (WGS) entry which is preliminary data.</text>
</comment>
<evidence type="ECO:0000256" key="1">
    <source>
        <dbReference type="SAM" id="MobiDB-lite"/>
    </source>
</evidence>
<dbReference type="Proteomes" id="UP001432027">
    <property type="component" value="Unassembled WGS sequence"/>
</dbReference>
<dbReference type="AlphaFoldDB" id="A0AAV5TV04"/>
<feature type="region of interest" description="Disordered" evidence="1">
    <location>
        <begin position="104"/>
        <end position="154"/>
    </location>
</feature>
<dbReference type="EMBL" id="BTSX01000005">
    <property type="protein sequence ID" value="GMS98247.1"/>
    <property type="molecule type" value="Genomic_DNA"/>
</dbReference>
<feature type="non-terminal residue" evidence="2">
    <location>
        <position position="1"/>
    </location>
</feature>
<gene>
    <name evidence="2" type="ORF">PENTCL1PPCAC_20422</name>
</gene>
<accession>A0AAV5TV04</accession>
<feature type="compositionally biased region" description="Low complexity" evidence="1">
    <location>
        <begin position="124"/>
        <end position="137"/>
    </location>
</feature>
<proteinExistence type="predicted"/>
<keyword evidence="3" id="KW-1185">Reference proteome</keyword>
<sequence>IQIVLSMPHPPSTDSPILRGLILEKNDAPHEGFSSPDVIFVGSVAPTPSPAAPVAAAAVVDTPPSASIAEADRAIEQLILERTIWGEKYEGYAMMKRFSKQPLRRITGSCSPPVQPAAGTAPSQQQQQHQQQQQQLQNRSTNTLPTEQAPYFPH</sequence>